<keyword evidence="2" id="KW-1185">Reference proteome</keyword>
<name>A0A3Q7FM13_SOLLC</name>
<dbReference type="AlphaFoldDB" id="A0A3Q7FM13"/>
<reference evidence="1" key="1">
    <citation type="journal article" date="2012" name="Nature">
        <title>The tomato genome sequence provides insights into fleshy fruit evolution.</title>
        <authorList>
            <consortium name="Tomato Genome Consortium"/>
        </authorList>
    </citation>
    <scope>NUCLEOTIDE SEQUENCE [LARGE SCALE GENOMIC DNA]</scope>
    <source>
        <strain evidence="1">cv. Heinz 1706</strain>
    </source>
</reference>
<dbReference type="EnsemblPlants" id="Solyc03g078405.1.1">
    <property type="protein sequence ID" value="Solyc03g078405.1.1"/>
    <property type="gene ID" value="Solyc03g078405.1"/>
</dbReference>
<dbReference type="Proteomes" id="UP000004994">
    <property type="component" value="Chromosome 3"/>
</dbReference>
<protein>
    <submittedName>
        <fullName evidence="1">Uncharacterized protein</fullName>
    </submittedName>
</protein>
<organism evidence="1">
    <name type="scientific">Solanum lycopersicum</name>
    <name type="common">Tomato</name>
    <name type="synonym">Lycopersicon esculentum</name>
    <dbReference type="NCBI Taxonomy" id="4081"/>
    <lineage>
        <taxon>Eukaryota</taxon>
        <taxon>Viridiplantae</taxon>
        <taxon>Streptophyta</taxon>
        <taxon>Embryophyta</taxon>
        <taxon>Tracheophyta</taxon>
        <taxon>Spermatophyta</taxon>
        <taxon>Magnoliopsida</taxon>
        <taxon>eudicotyledons</taxon>
        <taxon>Gunneridae</taxon>
        <taxon>Pentapetalae</taxon>
        <taxon>asterids</taxon>
        <taxon>lamiids</taxon>
        <taxon>Solanales</taxon>
        <taxon>Solanaceae</taxon>
        <taxon>Solanoideae</taxon>
        <taxon>Solaneae</taxon>
        <taxon>Solanum</taxon>
        <taxon>Solanum subgen. Lycopersicon</taxon>
    </lineage>
</organism>
<evidence type="ECO:0000313" key="2">
    <source>
        <dbReference type="Proteomes" id="UP000004994"/>
    </source>
</evidence>
<dbReference type="Gramene" id="Solyc03g078405.1.1">
    <property type="protein sequence ID" value="Solyc03g078405.1.1"/>
    <property type="gene ID" value="Solyc03g078405.1"/>
</dbReference>
<proteinExistence type="predicted"/>
<sequence length="374" mass="43779">MLLMWAARLQTPMKIEKRMRDIYKFGPFVCRMTFVFDRLECAAIRIRSVLLVAFAFCLLAVGRKTEAAGKLQSADLSNSIHILYADIQVERRTEDQIRNLTQRPFVSAGFKEDPIIRISLGQDESGTQTFENKNGYYPRPFPQSMVEDSENMVFRFEEVELMSTIEEILISYESVSITGGESFWYPRLQGLREEAPYAPGRVLRKLGGKQELPQIADMRKFVTDHENGQVAFSEDMRRMWRSRRVLGEPVPDRFRLECSREYKEWLKKSLAGTIEPGLNVSHIIADVGAKHQVRLHRLQEKFDKSELEHQRRHSEDAKVIARFKQELRRARQCMTELDDNMERQIQSVEGFRHQEGARLGRNHLWANKYAMWEE</sequence>
<reference evidence="1" key="2">
    <citation type="submission" date="2019-01" db="UniProtKB">
        <authorList>
            <consortium name="EnsemblPlants"/>
        </authorList>
    </citation>
    <scope>IDENTIFICATION</scope>
    <source>
        <strain evidence="1">cv. Heinz 1706</strain>
    </source>
</reference>
<accession>A0A3Q7FM13</accession>
<evidence type="ECO:0000313" key="1">
    <source>
        <dbReference type="EnsemblPlants" id="Solyc03g078405.1.1"/>
    </source>
</evidence>
<dbReference type="InParanoid" id="A0A3Q7FM13"/>